<dbReference type="InterPro" id="IPR042635">
    <property type="entry name" value="MEGF10/SREC1/2-like"/>
</dbReference>
<name>A0A8W8NN85_MAGGI</name>
<keyword evidence="2" id="KW-1133">Transmembrane helix</keyword>
<dbReference type="GO" id="GO:0005044">
    <property type="term" value="F:scavenger receptor activity"/>
    <property type="evidence" value="ECO:0007669"/>
    <property type="project" value="InterPro"/>
</dbReference>
<accession>A0A8W8NN85</accession>
<dbReference type="Gene3D" id="2.170.300.10">
    <property type="entry name" value="Tie2 ligand-binding domain superfamily"/>
    <property type="match status" value="1"/>
</dbReference>
<evidence type="ECO:0000313" key="4">
    <source>
        <dbReference type="Proteomes" id="UP000005408"/>
    </source>
</evidence>
<dbReference type="GO" id="GO:0005925">
    <property type="term" value="C:focal adhesion"/>
    <property type="evidence" value="ECO:0007669"/>
    <property type="project" value="TreeGrafter"/>
</dbReference>
<feature type="transmembrane region" description="Helical" evidence="2">
    <location>
        <begin position="200"/>
        <end position="221"/>
    </location>
</feature>
<protein>
    <submittedName>
        <fullName evidence="3">Uncharacterized protein</fullName>
    </submittedName>
</protein>
<keyword evidence="2" id="KW-0472">Membrane</keyword>
<evidence type="ECO:0000256" key="1">
    <source>
        <dbReference type="ARBA" id="ARBA00022536"/>
    </source>
</evidence>
<proteinExistence type="predicted"/>
<reference evidence="3" key="1">
    <citation type="submission" date="2022-08" db="UniProtKB">
        <authorList>
            <consortium name="EnsemblMetazoa"/>
        </authorList>
    </citation>
    <scope>IDENTIFICATION</scope>
    <source>
        <strain evidence="3">05x7-T-G4-1.051#20</strain>
    </source>
</reference>
<organism evidence="3 4">
    <name type="scientific">Magallana gigas</name>
    <name type="common">Pacific oyster</name>
    <name type="synonym">Crassostrea gigas</name>
    <dbReference type="NCBI Taxonomy" id="29159"/>
    <lineage>
        <taxon>Eukaryota</taxon>
        <taxon>Metazoa</taxon>
        <taxon>Spiralia</taxon>
        <taxon>Lophotrochozoa</taxon>
        <taxon>Mollusca</taxon>
        <taxon>Bivalvia</taxon>
        <taxon>Autobranchia</taxon>
        <taxon>Pteriomorphia</taxon>
        <taxon>Ostreida</taxon>
        <taxon>Ostreoidea</taxon>
        <taxon>Ostreidae</taxon>
        <taxon>Magallana</taxon>
    </lineage>
</organism>
<dbReference type="GO" id="GO:0007157">
    <property type="term" value="P:heterophilic cell-cell adhesion via plasma membrane cell adhesion molecules"/>
    <property type="evidence" value="ECO:0007669"/>
    <property type="project" value="TreeGrafter"/>
</dbReference>
<dbReference type="EnsemblMetazoa" id="G8195.1">
    <property type="protein sequence ID" value="G8195.1:cds"/>
    <property type="gene ID" value="G8195"/>
</dbReference>
<evidence type="ECO:0000256" key="2">
    <source>
        <dbReference type="SAM" id="Phobius"/>
    </source>
</evidence>
<dbReference type="Proteomes" id="UP000005408">
    <property type="component" value="Unassembled WGS sequence"/>
</dbReference>
<dbReference type="PANTHER" id="PTHR24043">
    <property type="entry name" value="SCAVENGER RECEPTOR CLASS F"/>
    <property type="match status" value="1"/>
</dbReference>
<dbReference type="PANTHER" id="PTHR24043:SF5">
    <property type="entry name" value="SCAVENGER RECEPTOR CLASS F MEMBER 2"/>
    <property type="match status" value="1"/>
</dbReference>
<sequence length="276" mass="31176">MRTLEIGSNSPYKTVWWKVDLGGVYSIYSINVLFKNYDDWDGCKRSDVFGIDCDNPCPANCICMIENGSCLKCKTGWSGTFCDIECMESWYNVNSSQKCVGHCRENSTCNQVTGQCESDAQLGGQEHYVRKLANLGITAGWVGHNCSIECTQSYGENCQYSCSLYCINQTCDRFNRNCLCDDKHESLQNIETLNGPSCTLWIVFFSISMAIHIIFISVTLIGRRKTSLKKKSTTDQVKFPGLNIDQNVTTDDPAHYQELGDLKNENAYQTLHQRKN</sequence>
<dbReference type="AlphaFoldDB" id="A0A8W8NN85"/>
<keyword evidence="4" id="KW-1185">Reference proteome</keyword>
<keyword evidence="2" id="KW-0812">Transmembrane</keyword>
<keyword evidence="1" id="KW-0245">EGF-like domain</keyword>
<evidence type="ECO:0000313" key="3">
    <source>
        <dbReference type="EnsemblMetazoa" id="G8195.1:cds"/>
    </source>
</evidence>